<gene>
    <name evidence="1" type="ORF">AVEN_228356_1</name>
</gene>
<accession>A0A4Y2K7K1</accession>
<keyword evidence="2" id="KW-1185">Reference proteome</keyword>
<proteinExistence type="predicted"/>
<dbReference type="EMBL" id="BGPR01004280">
    <property type="protein sequence ID" value="GBM97929.1"/>
    <property type="molecule type" value="Genomic_DNA"/>
</dbReference>
<sequence length="101" mass="11534">MLFLLALYPKQWLPSLQEKRAFLQSRESDADAEMNFSSASEGDTLEYNMSKNLEDTTADDCPPPPLCTSRKRGKNILTLLYPRSTNKDRFVTSVPTFIKEI</sequence>
<comment type="caution">
    <text evidence="1">The sequence shown here is derived from an EMBL/GenBank/DDBJ whole genome shotgun (WGS) entry which is preliminary data.</text>
</comment>
<protein>
    <submittedName>
        <fullName evidence="1">Uncharacterized protein</fullName>
    </submittedName>
</protein>
<dbReference type="Proteomes" id="UP000499080">
    <property type="component" value="Unassembled WGS sequence"/>
</dbReference>
<evidence type="ECO:0000313" key="2">
    <source>
        <dbReference type="Proteomes" id="UP000499080"/>
    </source>
</evidence>
<evidence type="ECO:0000313" key="1">
    <source>
        <dbReference type="EMBL" id="GBM97929.1"/>
    </source>
</evidence>
<organism evidence="1 2">
    <name type="scientific">Araneus ventricosus</name>
    <name type="common">Orbweaver spider</name>
    <name type="synonym">Epeira ventricosa</name>
    <dbReference type="NCBI Taxonomy" id="182803"/>
    <lineage>
        <taxon>Eukaryota</taxon>
        <taxon>Metazoa</taxon>
        <taxon>Ecdysozoa</taxon>
        <taxon>Arthropoda</taxon>
        <taxon>Chelicerata</taxon>
        <taxon>Arachnida</taxon>
        <taxon>Araneae</taxon>
        <taxon>Araneomorphae</taxon>
        <taxon>Entelegynae</taxon>
        <taxon>Araneoidea</taxon>
        <taxon>Araneidae</taxon>
        <taxon>Araneus</taxon>
    </lineage>
</organism>
<name>A0A4Y2K7K1_ARAVE</name>
<reference evidence="1 2" key="1">
    <citation type="journal article" date="2019" name="Sci. Rep.">
        <title>Orb-weaving spider Araneus ventricosus genome elucidates the spidroin gene catalogue.</title>
        <authorList>
            <person name="Kono N."/>
            <person name="Nakamura H."/>
            <person name="Ohtoshi R."/>
            <person name="Moran D.A.P."/>
            <person name="Shinohara A."/>
            <person name="Yoshida Y."/>
            <person name="Fujiwara M."/>
            <person name="Mori M."/>
            <person name="Tomita M."/>
            <person name="Arakawa K."/>
        </authorList>
    </citation>
    <scope>NUCLEOTIDE SEQUENCE [LARGE SCALE GENOMIC DNA]</scope>
</reference>
<dbReference type="AlphaFoldDB" id="A0A4Y2K7K1"/>